<dbReference type="Proteomes" id="UP000694428">
    <property type="component" value="Unplaced"/>
</dbReference>
<feature type="domain" description="Flavodoxin-like" evidence="1">
    <location>
        <begin position="4"/>
        <end position="58"/>
    </location>
</feature>
<dbReference type="Pfam" id="PF00258">
    <property type="entry name" value="Flavodoxin_1"/>
    <property type="match status" value="1"/>
</dbReference>
<dbReference type="AlphaFoldDB" id="A0A8C9EZ13"/>
<reference evidence="2" key="1">
    <citation type="submission" date="2025-08" db="UniProtKB">
        <authorList>
            <consortium name="Ensembl"/>
        </authorList>
    </citation>
    <scope>IDENTIFICATION</scope>
</reference>
<dbReference type="Ensembl" id="ENSPSTT00000007263.1">
    <property type="protein sequence ID" value="ENSPSTP00000006923.1"/>
    <property type="gene ID" value="ENSPSTG00000004900.1"/>
</dbReference>
<reference evidence="2" key="2">
    <citation type="submission" date="2025-09" db="UniProtKB">
        <authorList>
            <consortium name="Ensembl"/>
        </authorList>
    </citation>
    <scope>IDENTIFICATION</scope>
</reference>
<dbReference type="InterPro" id="IPR029039">
    <property type="entry name" value="Flavoprotein-like_sf"/>
</dbReference>
<protein>
    <recommendedName>
        <fullName evidence="1">Flavodoxin-like domain-containing protein</fullName>
    </recommendedName>
</protein>
<dbReference type="Gene3D" id="3.40.50.360">
    <property type="match status" value="1"/>
</dbReference>
<dbReference type="InterPro" id="IPR008254">
    <property type="entry name" value="Flavodoxin/NO_synth"/>
</dbReference>
<evidence type="ECO:0000259" key="1">
    <source>
        <dbReference type="PROSITE" id="PS50902"/>
    </source>
</evidence>
<keyword evidence="3" id="KW-1185">Reference proteome</keyword>
<evidence type="ECO:0000313" key="3">
    <source>
        <dbReference type="Proteomes" id="UP000694428"/>
    </source>
</evidence>
<sequence>MQRFLLLYATQKGQAKAIAEEIFLQAGAHGFEADMHCISEMDKVRYSVKQNVAVFQLR</sequence>
<dbReference type="GO" id="GO:0010181">
    <property type="term" value="F:FMN binding"/>
    <property type="evidence" value="ECO:0007669"/>
    <property type="project" value="InterPro"/>
</dbReference>
<evidence type="ECO:0000313" key="2">
    <source>
        <dbReference type="Ensembl" id="ENSPSTP00000006923.1"/>
    </source>
</evidence>
<name>A0A8C9EZ13_PAVCR</name>
<proteinExistence type="predicted"/>
<accession>A0A8C9EZ13</accession>
<organism evidence="2 3">
    <name type="scientific">Pavo cristatus</name>
    <name type="common">Indian peafowl</name>
    <name type="synonym">Blue peafowl</name>
    <dbReference type="NCBI Taxonomy" id="9049"/>
    <lineage>
        <taxon>Eukaryota</taxon>
        <taxon>Metazoa</taxon>
        <taxon>Chordata</taxon>
        <taxon>Craniata</taxon>
        <taxon>Vertebrata</taxon>
        <taxon>Euteleostomi</taxon>
        <taxon>Archelosauria</taxon>
        <taxon>Archosauria</taxon>
        <taxon>Dinosauria</taxon>
        <taxon>Saurischia</taxon>
        <taxon>Theropoda</taxon>
        <taxon>Coelurosauria</taxon>
        <taxon>Aves</taxon>
        <taxon>Neognathae</taxon>
        <taxon>Galloanserae</taxon>
        <taxon>Galliformes</taxon>
        <taxon>Phasianidae</taxon>
        <taxon>Phasianinae</taxon>
        <taxon>Pavo</taxon>
    </lineage>
</organism>
<dbReference type="PROSITE" id="PS50902">
    <property type="entry name" value="FLAVODOXIN_LIKE"/>
    <property type="match status" value="1"/>
</dbReference>
<dbReference type="SUPFAM" id="SSF52218">
    <property type="entry name" value="Flavoproteins"/>
    <property type="match status" value="1"/>
</dbReference>